<evidence type="ECO:0000313" key="7">
    <source>
        <dbReference type="EMBL" id="CAG9798519.1"/>
    </source>
</evidence>
<evidence type="ECO:0000256" key="4">
    <source>
        <dbReference type="ARBA" id="ARBA00023242"/>
    </source>
</evidence>
<sequence length="797" mass="90780">MEESVKLKEIFEAEKQYGAFYTGGTVLWTMDGTRFLCRDEHKINVISMRSMEVERVIGHSEEEGSEDIIYTFILTSNDDFLISAHRSGLLKLWDFMSGELKKTWKNLHRGPISCLQYCSNLDLLASGGADSLIRIWDFSNQVCKGTVKGIQGVVSALAFHPTENVLIGAGDDTKIYAWNLDSREIVKTFSGHISRVTSISFSFDSKSFISSSRDKVMILWDFEHEKQIRTIPVYESIECAIVLPYNITLPNNIELNDESKVYVASAGEEGIIKIWQANEAKILYKQASGVISRASEEGGLAITQMLFNQQLQQITLISYDHNIIVHDMSTFECAKQLIGFTDEILDIVLMDSKGQYLAMATNSNDIKVYDTYTMNSKILKGHSDIVLSLSKYKNYLLSSSKDHSIRLWKADFENFTFECIGIGSKHTNSVGSVDMSKTAASFFVSVSQDQCLKLWKFPKMIEMIDDEIPQLLCINTQLAHEKDINCVTISPNDRYIATASQDKTVKMWDANDLKLIGVFRGHRRGVWTVRFSPVDQVIVTSAADCTMRLWNITDMTCLKSFEGHESSVLRCEFISNGMQLLSSGADGLIKLWTIKSSECIQTIEKHESKVWTLAITDDEKLMFSGGADSTLIKWRDMTDIKKKDELKKKQEEVLHEQELNNYLHQKQMLKALRLALRLNRPNMTLKIINTIIRNQEEGLDATIESLSEFHKQQLLQHAVNWNTNSRNCKPAQLVFNIMLQEILSGKYKVEGLGKIIEDALPYSDRHFKRMTEYLKDLKFVEYTMRCMQPYGGDVAMK</sequence>
<evidence type="ECO:0000256" key="1">
    <source>
        <dbReference type="ARBA" id="ARBA00004604"/>
    </source>
</evidence>
<dbReference type="AlphaFoldDB" id="A0A9N9WMH2"/>
<feature type="repeat" description="WD" evidence="5">
    <location>
        <begin position="477"/>
        <end position="518"/>
    </location>
</feature>
<dbReference type="InterPro" id="IPR013934">
    <property type="entry name" value="Utp13_C"/>
</dbReference>
<dbReference type="InterPro" id="IPR001680">
    <property type="entry name" value="WD40_rpt"/>
</dbReference>
<evidence type="ECO:0000313" key="8">
    <source>
        <dbReference type="Proteomes" id="UP001153620"/>
    </source>
</evidence>
<dbReference type="Proteomes" id="UP001153620">
    <property type="component" value="Chromosome 1"/>
</dbReference>
<dbReference type="PROSITE" id="PS00678">
    <property type="entry name" value="WD_REPEATS_1"/>
    <property type="match status" value="3"/>
</dbReference>
<keyword evidence="8" id="KW-1185">Reference proteome</keyword>
<dbReference type="GO" id="GO:0032040">
    <property type="term" value="C:small-subunit processome"/>
    <property type="evidence" value="ECO:0007669"/>
    <property type="project" value="InterPro"/>
</dbReference>
<feature type="repeat" description="WD" evidence="5">
    <location>
        <begin position="379"/>
        <end position="409"/>
    </location>
</feature>
<keyword evidence="4" id="KW-0539">Nucleus</keyword>
<dbReference type="PRINTS" id="PR00320">
    <property type="entry name" value="GPROTEINBRPT"/>
</dbReference>
<organism evidence="7 8">
    <name type="scientific">Chironomus riparius</name>
    <dbReference type="NCBI Taxonomy" id="315576"/>
    <lineage>
        <taxon>Eukaryota</taxon>
        <taxon>Metazoa</taxon>
        <taxon>Ecdysozoa</taxon>
        <taxon>Arthropoda</taxon>
        <taxon>Hexapoda</taxon>
        <taxon>Insecta</taxon>
        <taxon>Pterygota</taxon>
        <taxon>Neoptera</taxon>
        <taxon>Endopterygota</taxon>
        <taxon>Diptera</taxon>
        <taxon>Nematocera</taxon>
        <taxon>Chironomoidea</taxon>
        <taxon>Chironomidae</taxon>
        <taxon>Chironominae</taxon>
        <taxon>Chironomus</taxon>
    </lineage>
</organism>
<dbReference type="InterPro" id="IPR015943">
    <property type="entry name" value="WD40/YVTN_repeat-like_dom_sf"/>
</dbReference>
<evidence type="ECO:0000256" key="5">
    <source>
        <dbReference type="PROSITE-ProRule" id="PRU00221"/>
    </source>
</evidence>
<keyword evidence="2 5" id="KW-0853">WD repeat</keyword>
<dbReference type="Gene3D" id="2.130.10.10">
    <property type="entry name" value="YVTN repeat-like/Quinoprotein amine dehydrogenase"/>
    <property type="match status" value="4"/>
</dbReference>
<dbReference type="PANTHER" id="PTHR19854:SF15">
    <property type="entry name" value="TRANSDUCIN BETA-LIKE PROTEIN 3"/>
    <property type="match status" value="1"/>
</dbReference>
<dbReference type="InterPro" id="IPR036322">
    <property type="entry name" value="WD40_repeat_dom_sf"/>
</dbReference>
<dbReference type="Pfam" id="PF00400">
    <property type="entry name" value="WD40"/>
    <property type="match status" value="9"/>
</dbReference>
<feature type="domain" description="U3 small nucleolar RNA-associated protein 13 C-terminal" evidence="6">
    <location>
        <begin position="656"/>
        <end position="787"/>
    </location>
</feature>
<proteinExistence type="predicted"/>
<feature type="repeat" description="WD" evidence="5">
    <location>
        <begin position="62"/>
        <end position="103"/>
    </location>
</feature>
<feature type="repeat" description="WD" evidence="5">
    <location>
        <begin position="189"/>
        <end position="230"/>
    </location>
</feature>
<dbReference type="SUPFAM" id="SSF50978">
    <property type="entry name" value="WD40 repeat-like"/>
    <property type="match status" value="2"/>
</dbReference>
<evidence type="ECO:0000256" key="2">
    <source>
        <dbReference type="ARBA" id="ARBA00022574"/>
    </source>
</evidence>
<dbReference type="SMART" id="SM00320">
    <property type="entry name" value="WD40"/>
    <property type="match status" value="12"/>
</dbReference>
<accession>A0A9N9WMH2</accession>
<dbReference type="CDD" id="cd00200">
    <property type="entry name" value="WD40"/>
    <property type="match status" value="2"/>
</dbReference>
<reference evidence="7" key="1">
    <citation type="submission" date="2022-01" db="EMBL/GenBank/DDBJ databases">
        <authorList>
            <person name="King R."/>
        </authorList>
    </citation>
    <scope>NUCLEOTIDE SEQUENCE</scope>
</reference>
<evidence type="ECO:0000256" key="3">
    <source>
        <dbReference type="ARBA" id="ARBA00022737"/>
    </source>
</evidence>
<feature type="repeat" description="WD" evidence="5">
    <location>
        <begin position="105"/>
        <end position="140"/>
    </location>
</feature>
<dbReference type="InterPro" id="IPR019775">
    <property type="entry name" value="WD40_repeat_CS"/>
</dbReference>
<feature type="repeat" description="WD" evidence="5">
    <location>
        <begin position="561"/>
        <end position="602"/>
    </location>
</feature>
<dbReference type="GO" id="GO:0030686">
    <property type="term" value="C:90S preribosome"/>
    <property type="evidence" value="ECO:0007669"/>
    <property type="project" value="TreeGrafter"/>
</dbReference>
<feature type="repeat" description="WD" evidence="5">
    <location>
        <begin position="519"/>
        <end position="560"/>
    </location>
</feature>
<comment type="subcellular location">
    <subcellularLocation>
        <location evidence="1">Nucleus</location>
        <location evidence="1">Nucleolus</location>
    </subcellularLocation>
</comment>
<protein>
    <recommendedName>
        <fullName evidence="6">U3 small nucleolar RNA-associated protein 13 C-terminal domain-containing protein</fullName>
    </recommendedName>
</protein>
<dbReference type="PANTHER" id="PTHR19854">
    <property type="entry name" value="TRANSDUCIN BETA-LIKE 3"/>
    <property type="match status" value="1"/>
</dbReference>
<dbReference type="EMBL" id="OU895877">
    <property type="protein sequence ID" value="CAG9798519.1"/>
    <property type="molecule type" value="Genomic_DNA"/>
</dbReference>
<reference evidence="7" key="2">
    <citation type="submission" date="2022-10" db="EMBL/GenBank/DDBJ databases">
        <authorList>
            <consortium name="ENA_rothamsted_submissions"/>
            <consortium name="culmorum"/>
            <person name="King R."/>
        </authorList>
    </citation>
    <scope>NUCLEOTIDE SEQUENCE</scope>
</reference>
<dbReference type="OrthoDB" id="5414888at2759"/>
<dbReference type="PROSITE" id="PS50082">
    <property type="entry name" value="WD_REPEATS_2"/>
    <property type="match status" value="9"/>
</dbReference>
<gene>
    <name evidence="7" type="ORF">CHIRRI_LOCUS1501</name>
</gene>
<name>A0A9N9WMH2_9DIPT</name>
<feature type="repeat" description="WD" evidence="5">
    <location>
        <begin position="147"/>
        <end position="188"/>
    </location>
</feature>
<evidence type="ECO:0000259" key="6">
    <source>
        <dbReference type="Pfam" id="PF08625"/>
    </source>
</evidence>
<feature type="repeat" description="WD" evidence="5">
    <location>
        <begin position="603"/>
        <end position="634"/>
    </location>
</feature>
<dbReference type="GO" id="GO:0034511">
    <property type="term" value="F:U3 snoRNA binding"/>
    <property type="evidence" value="ECO:0007669"/>
    <property type="project" value="TreeGrafter"/>
</dbReference>
<dbReference type="GO" id="GO:0000480">
    <property type="term" value="P:endonucleolytic cleavage in 5'-ETS of tricistronic rRNA transcript (SSU-rRNA, 5.8S rRNA, LSU-rRNA)"/>
    <property type="evidence" value="ECO:0007669"/>
    <property type="project" value="TreeGrafter"/>
</dbReference>
<dbReference type="GO" id="GO:0000472">
    <property type="term" value="P:endonucleolytic cleavage to generate mature 5'-end of SSU-rRNA from (SSU-rRNA, 5.8S rRNA, LSU-rRNA)"/>
    <property type="evidence" value="ECO:0007669"/>
    <property type="project" value="TreeGrafter"/>
</dbReference>
<keyword evidence="3" id="KW-0677">Repeat</keyword>
<dbReference type="InterPro" id="IPR020472">
    <property type="entry name" value="WD40_PAC1"/>
</dbReference>
<dbReference type="Pfam" id="PF08625">
    <property type="entry name" value="Utp13"/>
    <property type="match status" value="1"/>
</dbReference>
<dbReference type="PROSITE" id="PS50294">
    <property type="entry name" value="WD_REPEATS_REGION"/>
    <property type="match status" value="7"/>
</dbReference>